<dbReference type="EMBL" id="JAFKGL010000009">
    <property type="protein sequence ID" value="MBN9412313.1"/>
    <property type="molecule type" value="Genomic_DNA"/>
</dbReference>
<evidence type="ECO:0000313" key="1">
    <source>
        <dbReference type="EMBL" id="MBN9412313.1"/>
    </source>
</evidence>
<protein>
    <submittedName>
        <fullName evidence="1">Uncharacterized protein</fullName>
    </submittedName>
</protein>
<dbReference type="Proteomes" id="UP000664414">
    <property type="component" value="Unassembled WGS sequence"/>
</dbReference>
<gene>
    <name evidence="1" type="ORF">J0H12_00090</name>
</gene>
<organism evidence="1 2">
    <name type="scientific">Candidatus Paracaedimonas acanthamoebae</name>
    <dbReference type="NCBI Taxonomy" id="244581"/>
    <lineage>
        <taxon>Bacteria</taxon>
        <taxon>Pseudomonadati</taxon>
        <taxon>Pseudomonadota</taxon>
        <taxon>Alphaproteobacteria</taxon>
        <taxon>Holosporales</taxon>
        <taxon>Caedimonadaceae</taxon>
        <taxon>Candidatus Paracaedimonas</taxon>
    </lineage>
</organism>
<sequence length="87" mass="10357">HKEENELLKISLFDIPQTLAYQRSLKAFVDTQVFMYIHLFKDLNLPKELCLHILRYAFTPESQQQFISNYPDNMEDNENSSTRCLVM</sequence>
<feature type="non-terminal residue" evidence="1">
    <location>
        <position position="1"/>
    </location>
</feature>
<evidence type="ECO:0000313" key="2">
    <source>
        <dbReference type="Proteomes" id="UP000664414"/>
    </source>
</evidence>
<comment type="caution">
    <text evidence="1">The sequence shown here is derived from an EMBL/GenBank/DDBJ whole genome shotgun (WGS) entry which is preliminary data.</text>
</comment>
<reference evidence="1" key="1">
    <citation type="submission" date="2021-02" db="EMBL/GenBank/DDBJ databases">
        <title>Thiocyanate and organic carbon inputs drive convergent selection for specific autotrophic Afipia and Thiobacillus strains within complex microbiomes.</title>
        <authorList>
            <person name="Huddy R.J."/>
            <person name="Sachdeva R."/>
            <person name="Kadzinga F."/>
            <person name="Kantor R.S."/>
            <person name="Harrison S.T.L."/>
            <person name="Banfield J.F."/>
        </authorList>
    </citation>
    <scope>NUCLEOTIDE SEQUENCE</scope>
    <source>
        <strain evidence="1">SCN18_10_11_15_R4_P_38_20</strain>
    </source>
</reference>
<accession>A0A8J7PKY8</accession>
<dbReference type="AlphaFoldDB" id="A0A8J7PKY8"/>
<proteinExistence type="predicted"/>
<name>A0A8J7PKY8_9PROT</name>